<evidence type="ECO:0000313" key="1">
    <source>
        <dbReference type="EMBL" id="AXH70541.1"/>
    </source>
</evidence>
<accession>A0A345MJ10</accession>
<dbReference type="EMBL" id="MH590603">
    <property type="protein sequence ID" value="AXH70541.1"/>
    <property type="molecule type" value="Genomic_DNA"/>
</dbReference>
<organism evidence="1 2">
    <name type="scientific">Gordonia phage Daredevil</name>
    <dbReference type="NCBI Taxonomy" id="2283286"/>
    <lineage>
        <taxon>Viruses</taxon>
        <taxon>Duplodnaviria</taxon>
        <taxon>Heunggongvirae</taxon>
        <taxon>Uroviricota</taxon>
        <taxon>Caudoviricetes</taxon>
        <taxon>Daredevilvirus</taxon>
        <taxon>Daredevilvirus daredevil</taxon>
    </lineage>
</organism>
<evidence type="ECO:0000313" key="2">
    <source>
        <dbReference type="Proteomes" id="UP000257597"/>
    </source>
</evidence>
<name>A0A345MJ10_9CAUD</name>
<dbReference type="GeneID" id="54998144"/>
<protein>
    <submittedName>
        <fullName evidence="1">Uncharacterized protein</fullName>
    </submittedName>
</protein>
<gene>
    <name evidence="1" type="primary">155</name>
    <name evidence="1" type="ORF">SEA_DAREDEVIL_155</name>
</gene>
<dbReference type="Proteomes" id="UP000257597">
    <property type="component" value="Segment"/>
</dbReference>
<dbReference type="KEGG" id="vg:54998144"/>
<sequence>MTHFDWGSILEIPADKDEDGGRAAVVRLEKGDTAYLPGTSKWVAQCTSASAQLTYYIHPVTSSLVDVIGDITQIRPA</sequence>
<proteinExistence type="predicted"/>
<reference evidence="2" key="1">
    <citation type="submission" date="2018-07" db="EMBL/GenBank/DDBJ databases">
        <authorList>
            <person name="Quirk P.G."/>
            <person name="Krulwich T.A."/>
        </authorList>
    </citation>
    <scope>NUCLEOTIDE SEQUENCE [LARGE SCALE GENOMIC DNA]</scope>
</reference>
<dbReference type="RefSeq" id="YP_009807269.1">
    <property type="nucleotide sequence ID" value="NC_048021.1"/>
</dbReference>
<keyword evidence="2" id="KW-1185">Reference proteome</keyword>